<comment type="caution">
    <text evidence="2">The sequence shown here is derived from an EMBL/GenBank/DDBJ whole genome shotgun (WGS) entry which is preliminary data.</text>
</comment>
<dbReference type="AlphaFoldDB" id="A0A812RTF9"/>
<protein>
    <submittedName>
        <fullName evidence="2">Uncharacterized protein</fullName>
    </submittedName>
</protein>
<feature type="compositionally biased region" description="Basic and acidic residues" evidence="1">
    <location>
        <begin position="1"/>
        <end position="10"/>
    </location>
</feature>
<reference evidence="2" key="1">
    <citation type="submission" date="2021-02" db="EMBL/GenBank/DDBJ databases">
        <authorList>
            <person name="Dougan E. K."/>
            <person name="Rhodes N."/>
            <person name="Thang M."/>
            <person name="Chan C."/>
        </authorList>
    </citation>
    <scope>NUCLEOTIDE SEQUENCE</scope>
</reference>
<feature type="non-terminal residue" evidence="2">
    <location>
        <position position="1"/>
    </location>
</feature>
<accession>A0A812RTF9</accession>
<evidence type="ECO:0000313" key="2">
    <source>
        <dbReference type="EMBL" id="CAE7455415.1"/>
    </source>
</evidence>
<dbReference type="Proteomes" id="UP000649617">
    <property type="component" value="Unassembled WGS sequence"/>
</dbReference>
<feature type="compositionally biased region" description="Basic residues" evidence="1">
    <location>
        <begin position="11"/>
        <end position="28"/>
    </location>
</feature>
<name>A0A812RTF9_SYMPI</name>
<organism evidence="2 3">
    <name type="scientific">Symbiodinium pilosum</name>
    <name type="common">Dinoflagellate</name>
    <dbReference type="NCBI Taxonomy" id="2952"/>
    <lineage>
        <taxon>Eukaryota</taxon>
        <taxon>Sar</taxon>
        <taxon>Alveolata</taxon>
        <taxon>Dinophyceae</taxon>
        <taxon>Suessiales</taxon>
        <taxon>Symbiodiniaceae</taxon>
        <taxon>Symbiodinium</taxon>
    </lineage>
</organism>
<evidence type="ECO:0000313" key="3">
    <source>
        <dbReference type="Proteomes" id="UP000649617"/>
    </source>
</evidence>
<feature type="region of interest" description="Disordered" evidence="1">
    <location>
        <begin position="1"/>
        <end position="28"/>
    </location>
</feature>
<keyword evidence="3" id="KW-1185">Reference proteome</keyword>
<proteinExistence type="predicted"/>
<sequence length="55" mass="6920">QTQRPRESRRNQKTKRRIKKKERPRKLPKRLTSCWMSLTGMPEWWCLTRLRVVRK</sequence>
<gene>
    <name evidence="2" type="ORF">SPIL2461_LOCUS11185</name>
</gene>
<feature type="non-terminal residue" evidence="2">
    <location>
        <position position="55"/>
    </location>
</feature>
<evidence type="ECO:0000256" key="1">
    <source>
        <dbReference type="SAM" id="MobiDB-lite"/>
    </source>
</evidence>
<dbReference type="EMBL" id="CAJNIZ010021757">
    <property type="protein sequence ID" value="CAE7455415.1"/>
    <property type="molecule type" value="Genomic_DNA"/>
</dbReference>